<sequence length="398" mass="45073">MKNSILNISFLILILITIGCDKRDTLIYSLDSPYPISDDQFSIDTLISGFAVPYGLVFLSENDFLISDRVGKIFRFKNETLKEISGAPEVLTFKDPGLPMIVHGGLMDLSLHPNYPQVPWIYVAYFGKDERGKVARFKLINDEILDFENIFQTRTIGYYGNGMRIVWQDDSHFFLNIGASNYTTKEKPIMVSQDLNEDWGKIHRLNQDGSIPIDNPFIEGQSQNPTSIYSYGHRDVQSLILEPSTQILYGIEHGPKGGDELNQILPGKNYGWPIFTYGIHYDGQTVSLISEDSASKISVLPMHYWTVPTSDGGRAIAPSNAILVKNSSISDWNDHFLVTSLAFRRLLKYNPDTDETYGLKIEGRIRSLFQESDGNILLLVERNDLTRDNGMLVRVKKK</sequence>
<dbReference type="PANTHER" id="PTHR19328">
    <property type="entry name" value="HEDGEHOG-INTERACTING PROTEIN"/>
    <property type="match status" value="1"/>
</dbReference>
<reference evidence="3" key="1">
    <citation type="journal article" date="2019" name="Int. J. Syst. Evol. Microbiol.">
        <title>The Global Catalogue of Microorganisms (GCM) 10K type strain sequencing project: providing services to taxonomists for standard genome sequencing and annotation.</title>
        <authorList>
            <consortium name="The Broad Institute Genomics Platform"/>
            <consortium name="The Broad Institute Genome Sequencing Center for Infectious Disease"/>
            <person name="Wu L."/>
            <person name="Ma J."/>
        </authorList>
    </citation>
    <scope>NUCLEOTIDE SEQUENCE [LARGE SCALE GENOMIC DNA]</scope>
    <source>
        <strain evidence="3">CCUG 60523</strain>
    </source>
</reference>
<proteinExistence type="predicted"/>
<keyword evidence="3" id="KW-1185">Reference proteome</keyword>
<feature type="domain" description="Glucose/Sorbosone dehydrogenase" evidence="1">
    <location>
        <begin position="51"/>
        <end position="384"/>
    </location>
</feature>
<gene>
    <name evidence="2" type="ORF">ACFOSV_03575</name>
</gene>
<dbReference type="InterPro" id="IPR011041">
    <property type="entry name" value="Quinoprot_gluc/sorb_DH_b-prop"/>
</dbReference>
<dbReference type="Gene3D" id="2.120.10.30">
    <property type="entry name" value="TolB, C-terminal domain"/>
    <property type="match status" value="1"/>
</dbReference>
<dbReference type="Proteomes" id="UP001595805">
    <property type="component" value="Unassembled WGS sequence"/>
</dbReference>
<comment type="caution">
    <text evidence="2">The sequence shown here is derived from an EMBL/GenBank/DDBJ whole genome shotgun (WGS) entry which is preliminary data.</text>
</comment>
<accession>A0ABV8AR10</accession>
<protein>
    <submittedName>
        <fullName evidence="2">PQQ-dependent sugar dehydrogenase</fullName>
    </submittedName>
</protein>
<dbReference type="SUPFAM" id="SSF50952">
    <property type="entry name" value="Soluble quinoprotein glucose dehydrogenase"/>
    <property type="match status" value="1"/>
</dbReference>
<dbReference type="EMBL" id="JBHRZS010000003">
    <property type="protein sequence ID" value="MFC3879237.1"/>
    <property type="molecule type" value="Genomic_DNA"/>
</dbReference>
<dbReference type="RefSeq" id="WP_377903471.1">
    <property type="nucleotide sequence ID" value="NZ_JBHRZS010000003.1"/>
</dbReference>
<evidence type="ECO:0000313" key="2">
    <source>
        <dbReference type="EMBL" id="MFC3879237.1"/>
    </source>
</evidence>
<dbReference type="InterPro" id="IPR011042">
    <property type="entry name" value="6-blade_b-propeller_TolB-like"/>
</dbReference>
<dbReference type="PANTHER" id="PTHR19328:SF75">
    <property type="entry name" value="ALDOSE SUGAR DEHYDROGENASE YLII"/>
    <property type="match status" value="1"/>
</dbReference>
<evidence type="ECO:0000313" key="3">
    <source>
        <dbReference type="Proteomes" id="UP001595805"/>
    </source>
</evidence>
<name>A0ABV8AR10_9BACT</name>
<organism evidence="2 3">
    <name type="scientific">Algoriphagus namhaensis</name>
    <dbReference type="NCBI Taxonomy" id="915353"/>
    <lineage>
        <taxon>Bacteria</taxon>
        <taxon>Pseudomonadati</taxon>
        <taxon>Bacteroidota</taxon>
        <taxon>Cytophagia</taxon>
        <taxon>Cytophagales</taxon>
        <taxon>Cyclobacteriaceae</taxon>
        <taxon>Algoriphagus</taxon>
    </lineage>
</organism>
<dbReference type="Pfam" id="PF07995">
    <property type="entry name" value="GSDH"/>
    <property type="match status" value="1"/>
</dbReference>
<dbReference type="PROSITE" id="PS51257">
    <property type="entry name" value="PROKAR_LIPOPROTEIN"/>
    <property type="match status" value="1"/>
</dbReference>
<dbReference type="InterPro" id="IPR012938">
    <property type="entry name" value="Glc/Sorbosone_DH"/>
</dbReference>
<evidence type="ECO:0000259" key="1">
    <source>
        <dbReference type="Pfam" id="PF07995"/>
    </source>
</evidence>